<gene>
    <name evidence="12" type="ORF">LDJ79_07185</name>
</gene>
<feature type="domain" description="RNase H type-1" evidence="11">
    <location>
        <begin position="2"/>
        <end position="148"/>
    </location>
</feature>
<evidence type="ECO:0000256" key="3">
    <source>
        <dbReference type="ARBA" id="ARBA00005300"/>
    </source>
</evidence>
<dbReference type="Proteomes" id="UP001199044">
    <property type="component" value="Unassembled WGS sequence"/>
</dbReference>
<evidence type="ECO:0000256" key="4">
    <source>
        <dbReference type="ARBA" id="ARBA00011245"/>
    </source>
</evidence>
<protein>
    <recommendedName>
        <fullName evidence="5">ribonuclease H</fullName>
        <ecNumber evidence="5">3.1.26.4</ecNumber>
    </recommendedName>
</protein>
<comment type="catalytic activity">
    <reaction evidence="1">
        <text>Endonucleolytic cleavage to 5'-phosphomonoester.</text>
        <dbReference type="EC" id="3.1.26.4"/>
    </reaction>
</comment>
<keyword evidence="13" id="KW-1185">Reference proteome</keyword>
<dbReference type="SUPFAM" id="SSF53098">
    <property type="entry name" value="Ribonuclease H-like"/>
    <property type="match status" value="1"/>
</dbReference>
<dbReference type="Gene3D" id="3.30.420.10">
    <property type="entry name" value="Ribonuclease H-like superfamily/Ribonuclease H"/>
    <property type="match status" value="1"/>
</dbReference>
<dbReference type="PANTHER" id="PTHR10642:SF26">
    <property type="entry name" value="RIBONUCLEASE H1"/>
    <property type="match status" value="1"/>
</dbReference>
<comment type="subunit">
    <text evidence="4">Monomer.</text>
</comment>
<evidence type="ECO:0000256" key="2">
    <source>
        <dbReference type="ARBA" id="ARBA00001946"/>
    </source>
</evidence>
<evidence type="ECO:0000256" key="7">
    <source>
        <dbReference type="ARBA" id="ARBA00022723"/>
    </source>
</evidence>
<evidence type="ECO:0000256" key="8">
    <source>
        <dbReference type="ARBA" id="ARBA00022759"/>
    </source>
</evidence>
<proteinExistence type="inferred from homology"/>
<evidence type="ECO:0000256" key="5">
    <source>
        <dbReference type="ARBA" id="ARBA00012180"/>
    </source>
</evidence>
<evidence type="ECO:0000313" key="13">
    <source>
        <dbReference type="Proteomes" id="UP001199044"/>
    </source>
</evidence>
<evidence type="ECO:0000259" key="11">
    <source>
        <dbReference type="PROSITE" id="PS50879"/>
    </source>
</evidence>
<keyword evidence="6" id="KW-0540">Nuclease</keyword>
<dbReference type="Pfam" id="PF00075">
    <property type="entry name" value="RNase_H"/>
    <property type="match status" value="1"/>
</dbReference>
<organism evidence="12 13">
    <name type="scientific">Vibrio tritonius</name>
    <dbReference type="NCBI Taxonomy" id="1435069"/>
    <lineage>
        <taxon>Bacteria</taxon>
        <taxon>Pseudomonadati</taxon>
        <taxon>Pseudomonadota</taxon>
        <taxon>Gammaproteobacteria</taxon>
        <taxon>Vibrionales</taxon>
        <taxon>Vibrionaceae</taxon>
        <taxon>Vibrio</taxon>
    </lineage>
</organism>
<evidence type="ECO:0000256" key="1">
    <source>
        <dbReference type="ARBA" id="ARBA00000077"/>
    </source>
</evidence>
<reference evidence="13" key="1">
    <citation type="submission" date="2023-07" db="EMBL/GenBank/DDBJ databases">
        <title>Molecular identification of indigenous halophilic bacteria isolated from red sea cost, biodegradation of synthetic dyes and assessment of degraded metabolite toxicity.</title>
        <authorList>
            <person name="Chaieb K."/>
            <person name="Altayb H.N."/>
        </authorList>
    </citation>
    <scope>NUCLEOTIDE SEQUENCE [LARGE SCALE GENOMIC DNA]</scope>
    <source>
        <strain evidence="13">K20</strain>
    </source>
</reference>
<dbReference type="EMBL" id="JAIWIU010000042">
    <property type="protein sequence ID" value="MCA2015889.1"/>
    <property type="molecule type" value="Genomic_DNA"/>
</dbReference>
<keyword evidence="8" id="KW-0255">Endonuclease</keyword>
<dbReference type="PANTHER" id="PTHR10642">
    <property type="entry name" value="RIBONUCLEASE H1"/>
    <property type="match status" value="1"/>
</dbReference>
<dbReference type="PROSITE" id="PS50879">
    <property type="entry name" value="RNASE_H_1"/>
    <property type="match status" value="1"/>
</dbReference>
<evidence type="ECO:0000256" key="10">
    <source>
        <dbReference type="ARBA" id="ARBA00022842"/>
    </source>
</evidence>
<keyword evidence="7" id="KW-0479">Metal-binding</keyword>
<dbReference type="InterPro" id="IPR022892">
    <property type="entry name" value="RNaseHI"/>
</dbReference>
<dbReference type="InterPro" id="IPR002156">
    <property type="entry name" value="RNaseH_domain"/>
</dbReference>
<name>A0ABS7YN82_9VIBR</name>
<dbReference type="InterPro" id="IPR012337">
    <property type="entry name" value="RNaseH-like_sf"/>
</dbReference>
<comment type="cofactor">
    <cofactor evidence="2">
        <name>Mg(2+)</name>
        <dbReference type="ChEBI" id="CHEBI:18420"/>
    </cofactor>
</comment>
<dbReference type="InterPro" id="IPR036397">
    <property type="entry name" value="RNaseH_sf"/>
</dbReference>
<sequence>MTTSTICVYTDGSCLYNGSQSAQGGWGVVLENDEKQLILNGRDRPTTNQRMELKAIIEGLKSIRATHKEIHVYTDSAYALTGCEKWRHDWKRFGWRNKSNKKLVKNVDLWKELDALLEERTVRFHKVKGHSGHPQNELADALAVAASHGTVVRKYREVGDYGFSWDDES</sequence>
<keyword evidence="9" id="KW-0378">Hydrolase</keyword>
<evidence type="ECO:0000313" key="12">
    <source>
        <dbReference type="EMBL" id="MCA2015889.1"/>
    </source>
</evidence>
<evidence type="ECO:0000256" key="6">
    <source>
        <dbReference type="ARBA" id="ARBA00022722"/>
    </source>
</evidence>
<dbReference type="EC" id="3.1.26.4" evidence="5"/>
<comment type="similarity">
    <text evidence="3">Belongs to the RNase H family.</text>
</comment>
<comment type="caution">
    <text evidence="12">The sequence shown here is derived from an EMBL/GenBank/DDBJ whole genome shotgun (WGS) entry which is preliminary data.</text>
</comment>
<evidence type="ECO:0000256" key="9">
    <source>
        <dbReference type="ARBA" id="ARBA00022801"/>
    </source>
</evidence>
<dbReference type="RefSeq" id="WP_225250102.1">
    <property type="nucleotide sequence ID" value="NZ_JAIWIU010000042.1"/>
</dbReference>
<accession>A0ABS7YN82</accession>
<keyword evidence="10" id="KW-0460">Magnesium</keyword>
<dbReference type="CDD" id="cd09278">
    <property type="entry name" value="RNase_HI_prokaryote_like"/>
    <property type="match status" value="1"/>
</dbReference>
<dbReference type="InterPro" id="IPR050092">
    <property type="entry name" value="RNase_H"/>
</dbReference>